<feature type="compositionally biased region" description="Basic and acidic residues" evidence="1">
    <location>
        <begin position="119"/>
        <end position="128"/>
    </location>
</feature>
<dbReference type="VEuPathDB" id="FungiDB:BD410DRAFT_836089"/>
<reference evidence="2 3" key="1">
    <citation type="submission" date="2018-06" db="EMBL/GenBank/DDBJ databases">
        <title>A transcriptomic atlas of mushroom development highlights an independent origin of complex multicellularity.</title>
        <authorList>
            <consortium name="DOE Joint Genome Institute"/>
            <person name="Krizsan K."/>
            <person name="Almasi E."/>
            <person name="Merenyi Z."/>
            <person name="Sahu N."/>
            <person name="Viragh M."/>
            <person name="Koszo T."/>
            <person name="Mondo S."/>
            <person name="Kiss B."/>
            <person name="Balint B."/>
            <person name="Kues U."/>
            <person name="Barry K."/>
            <person name="Hegedus J.C."/>
            <person name="Henrissat B."/>
            <person name="Johnson J."/>
            <person name="Lipzen A."/>
            <person name="Ohm R."/>
            <person name="Nagy I."/>
            <person name="Pangilinan J."/>
            <person name="Yan J."/>
            <person name="Xiong Y."/>
            <person name="Grigoriev I.V."/>
            <person name="Hibbett D.S."/>
            <person name="Nagy L.G."/>
        </authorList>
    </citation>
    <scope>NUCLEOTIDE SEQUENCE [LARGE SCALE GENOMIC DNA]</scope>
    <source>
        <strain evidence="2 3">SZMC22713</strain>
    </source>
</reference>
<evidence type="ECO:0000313" key="3">
    <source>
        <dbReference type="Proteomes" id="UP000294933"/>
    </source>
</evidence>
<feature type="compositionally biased region" description="Polar residues" evidence="1">
    <location>
        <begin position="102"/>
        <end position="113"/>
    </location>
</feature>
<dbReference type="Proteomes" id="UP000294933">
    <property type="component" value="Unassembled WGS sequence"/>
</dbReference>
<protein>
    <submittedName>
        <fullName evidence="2">Uncharacterized protein</fullName>
    </submittedName>
</protein>
<feature type="compositionally biased region" description="Basic and acidic residues" evidence="1">
    <location>
        <begin position="12"/>
        <end position="22"/>
    </location>
</feature>
<organism evidence="2 3">
    <name type="scientific">Rickenella mellea</name>
    <dbReference type="NCBI Taxonomy" id="50990"/>
    <lineage>
        <taxon>Eukaryota</taxon>
        <taxon>Fungi</taxon>
        <taxon>Dikarya</taxon>
        <taxon>Basidiomycota</taxon>
        <taxon>Agaricomycotina</taxon>
        <taxon>Agaricomycetes</taxon>
        <taxon>Hymenochaetales</taxon>
        <taxon>Rickenellaceae</taxon>
        <taxon>Rickenella</taxon>
    </lineage>
</organism>
<feature type="region of interest" description="Disordered" evidence="1">
    <location>
        <begin position="1"/>
        <end position="51"/>
    </location>
</feature>
<dbReference type="AlphaFoldDB" id="A0A4Y7QH77"/>
<accession>A0A4Y7QH77</accession>
<name>A0A4Y7QH77_9AGAM</name>
<feature type="region of interest" description="Disordered" evidence="1">
    <location>
        <begin position="98"/>
        <end position="159"/>
    </location>
</feature>
<dbReference type="OrthoDB" id="3268861at2759"/>
<evidence type="ECO:0000256" key="1">
    <source>
        <dbReference type="SAM" id="MobiDB-lite"/>
    </source>
</evidence>
<feature type="compositionally biased region" description="Low complexity" evidence="1">
    <location>
        <begin position="33"/>
        <end position="51"/>
    </location>
</feature>
<sequence>MASTTQSSDTEQTQHRDARDVLGLRLALGSILSPKRTPASRSSSSGTSSPAPFGLGFTHAHAHEAWLLAKEHDHLLIPGSPHPHLMTPGLSSSSVAAAPMTMTRSSSSASVPQDAQHASPHEHADHHQTPYSTVPLPSTAPSPPPAAIATPHGDDHPRKSKAAGYIATLQSKSAWDALIHGSFS</sequence>
<evidence type="ECO:0000313" key="2">
    <source>
        <dbReference type="EMBL" id="TDL27007.1"/>
    </source>
</evidence>
<feature type="compositionally biased region" description="Low complexity" evidence="1">
    <location>
        <begin position="1"/>
        <end position="11"/>
    </location>
</feature>
<keyword evidence="3" id="KW-1185">Reference proteome</keyword>
<proteinExistence type="predicted"/>
<dbReference type="EMBL" id="ML170160">
    <property type="protein sequence ID" value="TDL27007.1"/>
    <property type="molecule type" value="Genomic_DNA"/>
</dbReference>
<gene>
    <name evidence="2" type="ORF">BD410DRAFT_836089</name>
</gene>